<sequence length="140" mass="14924">MSGALKLVILCLLGWFAHQAQSLQCYSCMSTVSFDDCSQKAIKANCDDLVPPFPVPEPGNGTFSCGKASGSNGSIKMFVKTCIPIMSEADLCKLISSQLEEPDEKVDVCKACNEDLCNAGKGVMFTGALLLLTVGLIFKM</sequence>
<keyword evidence="5" id="KW-1185">Reference proteome</keyword>
<evidence type="ECO:0000313" key="5">
    <source>
        <dbReference type="Proteomes" id="UP000075884"/>
    </source>
</evidence>
<organism evidence="4 5">
    <name type="scientific">Anopheles dirus</name>
    <dbReference type="NCBI Taxonomy" id="7168"/>
    <lineage>
        <taxon>Eukaryota</taxon>
        <taxon>Metazoa</taxon>
        <taxon>Ecdysozoa</taxon>
        <taxon>Arthropoda</taxon>
        <taxon>Hexapoda</taxon>
        <taxon>Insecta</taxon>
        <taxon>Pterygota</taxon>
        <taxon>Neoptera</taxon>
        <taxon>Endopterygota</taxon>
        <taxon>Diptera</taxon>
        <taxon>Nematocera</taxon>
        <taxon>Culicoidea</taxon>
        <taxon>Culicidae</taxon>
        <taxon>Anophelinae</taxon>
        <taxon>Anopheles</taxon>
    </lineage>
</organism>
<proteinExistence type="predicted"/>
<keyword evidence="2" id="KW-1015">Disulfide bond</keyword>
<keyword evidence="1 3" id="KW-0732">Signal</keyword>
<dbReference type="EnsemblMetazoa" id="ADIR010039-RA">
    <property type="protein sequence ID" value="ADIR010039-PA"/>
    <property type="gene ID" value="ADIR010039"/>
</dbReference>
<dbReference type="VEuPathDB" id="VectorBase:ADIR010039"/>
<evidence type="ECO:0000256" key="3">
    <source>
        <dbReference type="SAM" id="SignalP"/>
    </source>
</evidence>
<evidence type="ECO:0008006" key="6">
    <source>
        <dbReference type="Google" id="ProtNLM"/>
    </source>
</evidence>
<evidence type="ECO:0000256" key="2">
    <source>
        <dbReference type="ARBA" id="ARBA00023157"/>
    </source>
</evidence>
<dbReference type="AlphaFoldDB" id="A0A182NQV4"/>
<feature type="chain" id="PRO_5008130371" description="Protein sleepless" evidence="3">
    <location>
        <begin position="23"/>
        <end position="140"/>
    </location>
</feature>
<evidence type="ECO:0000313" key="4">
    <source>
        <dbReference type="EnsemblMetazoa" id="ADIR010039-PA"/>
    </source>
</evidence>
<dbReference type="SUPFAM" id="SSF57302">
    <property type="entry name" value="Snake toxin-like"/>
    <property type="match status" value="1"/>
</dbReference>
<dbReference type="PANTHER" id="PTHR10036">
    <property type="entry name" value="CD59 GLYCOPROTEIN"/>
    <property type="match status" value="1"/>
</dbReference>
<evidence type="ECO:0000256" key="1">
    <source>
        <dbReference type="ARBA" id="ARBA00022729"/>
    </source>
</evidence>
<dbReference type="InterPro" id="IPR045860">
    <property type="entry name" value="Snake_toxin-like_sf"/>
</dbReference>
<dbReference type="Proteomes" id="UP000075884">
    <property type="component" value="Unassembled WGS sequence"/>
</dbReference>
<protein>
    <recommendedName>
        <fullName evidence="6">Protein sleepless</fullName>
    </recommendedName>
</protein>
<name>A0A182NQV4_9DIPT</name>
<reference evidence="5" key="1">
    <citation type="submission" date="2013-03" db="EMBL/GenBank/DDBJ databases">
        <title>The Genome Sequence of Anopheles dirus WRAIR2.</title>
        <authorList>
            <consortium name="The Broad Institute Genomics Platform"/>
            <person name="Neafsey D.E."/>
            <person name="Walton C."/>
            <person name="Walker B."/>
            <person name="Young S.K."/>
            <person name="Zeng Q."/>
            <person name="Gargeya S."/>
            <person name="Fitzgerald M."/>
            <person name="Haas B."/>
            <person name="Abouelleil A."/>
            <person name="Allen A.W."/>
            <person name="Alvarado L."/>
            <person name="Arachchi H.M."/>
            <person name="Berlin A.M."/>
            <person name="Chapman S.B."/>
            <person name="Gainer-Dewar J."/>
            <person name="Goldberg J."/>
            <person name="Griggs A."/>
            <person name="Gujja S."/>
            <person name="Hansen M."/>
            <person name="Howarth C."/>
            <person name="Imamovic A."/>
            <person name="Ireland A."/>
            <person name="Larimer J."/>
            <person name="McCowan C."/>
            <person name="Murphy C."/>
            <person name="Pearson M."/>
            <person name="Poon T.W."/>
            <person name="Priest M."/>
            <person name="Roberts A."/>
            <person name="Saif S."/>
            <person name="Shea T."/>
            <person name="Sisk P."/>
            <person name="Sykes S."/>
            <person name="Wortman J."/>
            <person name="Nusbaum C."/>
            <person name="Birren B."/>
        </authorList>
    </citation>
    <scope>NUCLEOTIDE SEQUENCE [LARGE SCALE GENOMIC DNA]</scope>
    <source>
        <strain evidence="5">WRAIR2</strain>
    </source>
</reference>
<feature type="signal peptide" evidence="3">
    <location>
        <begin position="1"/>
        <end position="22"/>
    </location>
</feature>
<reference evidence="4" key="2">
    <citation type="submission" date="2020-05" db="UniProtKB">
        <authorList>
            <consortium name="EnsemblMetazoa"/>
        </authorList>
    </citation>
    <scope>IDENTIFICATION</scope>
    <source>
        <strain evidence="4">WRAIR2</strain>
    </source>
</reference>
<accession>A0A182NQV4</accession>